<name>A0ABW4DL38_9LACO</name>
<dbReference type="Proteomes" id="UP001597244">
    <property type="component" value="Unassembled WGS sequence"/>
</dbReference>
<protein>
    <recommendedName>
        <fullName evidence="3">Type II toxin-antitoxin system PemK/MazF family toxin</fullName>
    </recommendedName>
</protein>
<organism evidence="1 2">
    <name type="scientific">Lapidilactobacillus mulanensis</name>
    <dbReference type="NCBI Taxonomy" id="2485999"/>
    <lineage>
        <taxon>Bacteria</taxon>
        <taxon>Bacillati</taxon>
        <taxon>Bacillota</taxon>
        <taxon>Bacilli</taxon>
        <taxon>Lactobacillales</taxon>
        <taxon>Lactobacillaceae</taxon>
        <taxon>Lapidilactobacillus</taxon>
    </lineage>
</organism>
<dbReference type="RefSeq" id="WP_125578420.1">
    <property type="nucleotide sequence ID" value="NZ_JBHTOF010000031.1"/>
</dbReference>
<dbReference type="SUPFAM" id="SSF50118">
    <property type="entry name" value="Cell growth inhibitor/plasmid maintenance toxic component"/>
    <property type="match status" value="1"/>
</dbReference>
<evidence type="ECO:0000313" key="1">
    <source>
        <dbReference type="EMBL" id="MFD1465354.1"/>
    </source>
</evidence>
<reference evidence="2" key="1">
    <citation type="journal article" date="2019" name="Int. J. Syst. Evol. Microbiol.">
        <title>The Global Catalogue of Microorganisms (GCM) 10K type strain sequencing project: providing services to taxonomists for standard genome sequencing and annotation.</title>
        <authorList>
            <consortium name="The Broad Institute Genomics Platform"/>
            <consortium name="The Broad Institute Genome Sequencing Center for Infectious Disease"/>
            <person name="Wu L."/>
            <person name="Ma J."/>
        </authorList>
    </citation>
    <scope>NUCLEOTIDE SEQUENCE [LARGE SCALE GENOMIC DNA]</scope>
    <source>
        <strain evidence="2">CCM 8951</strain>
    </source>
</reference>
<dbReference type="EMBL" id="JBHTOF010000031">
    <property type="protein sequence ID" value="MFD1465354.1"/>
    <property type="molecule type" value="Genomic_DNA"/>
</dbReference>
<comment type="caution">
    <text evidence="1">The sequence shown here is derived from an EMBL/GenBank/DDBJ whole genome shotgun (WGS) entry which is preliminary data.</text>
</comment>
<gene>
    <name evidence="1" type="ORF">ACFQ4L_04510</name>
</gene>
<evidence type="ECO:0000313" key="2">
    <source>
        <dbReference type="Proteomes" id="UP001597244"/>
    </source>
</evidence>
<accession>A0ABW4DL38</accession>
<proteinExistence type="predicted"/>
<evidence type="ECO:0008006" key="3">
    <source>
        <dbReference type="Google" id="ProtNLM"/>
    </source>
</evidence>
<keyword evidence="2" id="KW-1185">Reference proteome</keyword>
<sequence length="112" mass="13252">MMKPNDLTTHFMVYTDKQVGKVRPVLVVAIDEKQVLVYKITSKYQKKSPQVKHKYFEVTDWQRSGLTRPSWIDTYSNPVWLPLNTLHQSLGHLSDDDILRFHQFLQTSKLDY</sequence>
<dbReference type="InterPro" id="IPR011067">
    <property type="entry name" value="Plasmid_toxin/cell-grow_inhib"/>
</dbReference>
<dbReference type="Gene3D" id="2.30.30.110">
    <property type="match status" value="1"/>
</dbReference>